<dbReference type="InterPro" id="IPR001179">
    <property type="entry name" value="PPIase_FKBP_dom"/>
</dbReference>
<evidence type="ECO:0000256" key="1">
    <source>
        <dbReference type="ARBA" id="ARBA00000971"/>
    </source>
</evidence>
<name>A0A2K3CVS8_CHLRE</name>
<dbReference type="SUPFAM" id="SSF54534">
    <property type="entry name" value="FKBP-like"/>
    <property type="match status" value="1"/>
</dbReference>
<comment type="similarity">
    <text evidence="3">Belongs to the FKBP-type PPIase family.</text>
</comment>
<sequence length="184" mass="19263">MAGVGATRLLKPGTATPDDVVRYAAVGDIVSINFVMRDEDGKVLQSSETDLGEPLAFEVGAGDMMGNRLFQGFDEAVRGMAVGQTTVLEASGGEWKRELLFAVPRDHPEVARLEGRYKNQGGLAAGLVVELANGAMAVILEVNDAEVKLDANNMLAGKTFTIELELVSIDAPAAEEDAAAAATA</sequence>
<dbReference type="Proteomes" id="UP000006906">
    <property type="component" value="Chromosome 16"/>
</dbReference>
<dbReference type="KEGG" id="cre:CHLRE_16g673953v5"/>
<dbReference type="Gramene" id="PNW72378">
    <property type="protein sequence ID" value="PNW72378"/>
    <property type="gene ID" value="CHLRE_16g673953v5"/>
</dbReference>
<dbReference type="AlphaFoldDB" id="A0A2K3CVS8"/>
<reference evidence="11 12" key="1">
    <citation type="journal article" date="2007" name="Science">
        <title>The Chlamydomonas genome reveals the evolution of key animal and plant functions.</title>
        <authorList>
            <person name="Merchant S.S."/>
            <person name="Prochnik S.E."/>
            <person name="Vallon O."/>
            <person name="Harris E.H."/>
            <person name="Karpowicz S.J."/>
            <person name="Witman G.B."/>
            <person name="Terry A."/>
            <person name="Salamov A."/>
            <person name="Fritz-Laylin L.K."/>
            <person name="Marechal-Drouard L."/>
            <person name="Marshall W.F."/>
            <person name="Qu L.H."/>
            <person name="Nelson D.R."/>
            <person name="Sanderfoot A.A."/>
            <person name="Spalding M.H."/>
            <person name="Kapitonov V.V."/>
            <person name="Ren Q."/>
            <person name="Ferris P."/>
            <person name="Lindquist E."/>
            <person name="Shapiro H."/>
            <person name="Lucas S.M."/>
            <person name="Grimwood J."/>
            <person name="Schmutz J."/>
            <person name="Cardol P."/>
            <person name="Cerutti H."/>
            <person name="Chanfreau G."/>
            <person name="Chen C.L."/>
            <person name="Cognat V."/>
            <person name="Croft M.T."/>
            <person name="Dent R."/>
            <person name="Dutcher S."/>
            <person name="Fernandez E."/>
            <person name="Fukuzawa H."/>
            <person name="Gonzalez-Ballester D."/>
            <person name="Gonzalez-Halphen D."/>
            <person name="Hallmann A."/>
            <person name="Hanikenne M."/>
            <person name="Hippler M."/>
            <person name="Inwood W."/>
            <person name="Jabbari K."/>
            <person name="Kalanon M."/>
            <person name="Kuras R."/>
            <person name="Lefebvre P.A."/>
            <person name="Lemaire S.D."/>
            <person name="Lobanov A.V."/>
            <person name="Lohr M."/>
            <person name="Manuell A."/>
            <person name="Meier I."/>
            <person name="Mets L."/>
            <person name="Mittag M."/>
            <person name="Mittelmeier T."/>
            <person name="Moroney J.V."/>
            <person name="Moseley J."/>
            <person name="Napoli C."/>
            <person name="Nedelcu A.M."/>
            <person name="Niyogi K."/>
            <person name="Novoselov S.V."/>
            <person name="Paulsen I.T."/>
            <person name="Pazour G."/>
            <person name="Purton S."/>
            <person name="Ral J.P."/>
            <person name="Riano-Pachon D.M."/>
            <person name="Riekhof W."/>
            <person name="Rymarquis L."/>
            <person name="Schroda M."/>
            <person name="Stern D."/>
            <person name="Umen J."/>
            <person name="Willows R."/>
            <person name="Wilson N."/>
            <person name="Zimmer S.L."/>
            <person name="Allmer J."/>
            <person name="Balk J."/>
            <person name="Bisova K."/>
            <person name="Chen C.J."/>
            <person name="Elias M."/>
            <person name="Gendler K."/>
            <person name="Hauser C."/>
            <person name="Lamb M.R."/>
            <person name="Ledford H."/>
            <person name="Long J.C."/>
            <person name="Minagawa J."/>
            <person name="Page M.D."/>
            <person name="Pan J."/>
            <person name="Pootakham W."/>
            <person name="Roje S."/>
            <person name="Rose A."/>
            <person name="Stahlberg E."/>
            <person name="Terauchi A.M."/>
            <person name="Yang P."/>
            <person name="Ball S."/>
            <person name="Bowler C."/>
            <person name="Dieckmann C.L."/>
            <person name="Gladyshev V.N."/>
            <person name="Green P."/>
            <person name="Jorgensen R."/>
            <person name="Mayfield S."/>
            <person name="Mueller-Roeber B."/>
            <person name="Rajamani S."/>
            <person name="Sayre R.T."/>
            <person name="Brokstein P."/>
            <person name="Dubchak I."/>
            <person name="Goodstein D."/>
            <person name="Hornick L."/>
            <person name="Huang Y.W."/>
            <person name="Jhaveri J."/>
            <person name="Luo Y."/>
            <person name="Martinez D."/>
            <person name="Ngau W.C."/>
            <person name="Otillar B."/>
            <person name="Poliakov A."/>
            <person name="Porter A."/>
            <person name="Szajkowski L."/>
            <person name="Werner G."/>
            <person name="Zhou K."/>
            <person name="Grigoriev I.V."/>
            <person name="Rokhsar D.S."/>
            <person name="Grossman A.R."/>
        </authorList>
    </citation>
    <scope>NUCLEOTIDE SEQUENCE [LARGE SCALE GENOMIC DNA]</scope>
    <source>
        <strain evidence="12">CC-503</strain>
    </source>
</reference>
<evidence type="ECO:0000256" key="2">
    <source>
        <dbReference type="ARBA" id="ARBA00004496"/>
    </source>
</evidence>
<dbReference type="OrthoDB" id="2014544at2759"/>
<evidence type="ECO:0000259" key="10">
    <source>
        <dbReference type="PROSITE" id="PS50059"/>
    </source>
</evidence>
<organism evidence="11 12">
    <name type="scientific">Chlamydomonas reinhardtii</name>
    <name type="common">Chlamydomonas smithii</name>
    <dbReference type="NCBI Taxonomy" id="3055"/>
    <lineage>
        <taxon>Eukaryota</taxon>
        <taxon>Viridiplantae</taxon>
        <taxon>Chlorophyta</taxon>
        <taxon>core chlorophytes</taxon>
        <taxon>Chlorophyceae</taxon>
        <taxon>CS clade</taxon>
        <taxon>Chlamydomonadales</taxon>
        <taxon>Chlamydomonadaceae</taxon>
        <taxon>Chlamydomonas</taxon>
    </lineage>
</organism>
<dbReference type="GeneID" id="5721372"/>
<accession>A0A2K3CVS8</accession>
<comment type="subcellular location">
    <subcellularLocation>
        <location evidence="2">Cytoplasm</location>
    </subcellularLocation>
</comment>
<evidence type="ECO:0000256" key="5">
    <source>
        <dbReference type="ARBA" id="ARBA00022490"/>
    </source>
</evidence>
<dbReference type="EC" id="5.2.1.8" evidence="4 9"/>
<evidence type="ECO:0000313" key="11">
    <source>
        <dbReference type="EMBL" id="PNW72378.1"/>
    </source>
</evidence>
<dbReference type="InterPro" id="IPR046357">
    <property type="entry name" value="PPIase_dom_sf"/>
</dbReference>
<evidence type="ECO:0000256" key="9">
    <source>
        <dbReference type="PROSITE-ProRule" id="PRU00277"/>
    </source>
</evidence>
<dbReference type="InParanoid" id="A0A2K3CVS8"/>
<keyword evidence="12" id="KW-1185">Reference proteome</keyword>
<keyword evidence="8 9" id="KW-0413">Isomerase</keyword>
<dbReference type="PANTHER" id="PTHR47861:SF3">
    <property type="entry name" value="FKBP-TYPE PEPTIDYL-PROLYL CIS-TRANS ISOMERASE SLYD"/>
    <property type="match status" value="1"/>
</dbReference>
<evidence type="ECO:0000256" key="8">
    <source>
        <dbReference type="ARBA" id="ARBA00023235"/>
    </source>
</evidence>
<keyword evidence="5" id="KW-0963">Cytoplasm</keyword>
<dbReference type="GO" id="GO:0005829">
    <property type="term" value="C:cytosol"/>
    <property type="evidence" value="ECO:0000318"/>
    <property type="project" value="GO_Central"/>
</dbReference>
<protein>
    <recommendedName>
        <fullName evidence="4 9">peptidylprolyl isomerase</fullName>
        <ecNumber evidence="4 9">5.2.1.8</ecNumber>
    </recommendedName>
</protein>
<dbReference type="EMBL" id="CM008977">
    <property type="protein sequence ID" value="PNW72378.1"/>
    <property type="molecule type" value="Genomic_DNA"/>
</dbReference>
<keyword evidence="7" id="KW-0143">Chaperone</keyword>
<evidence type="ECO:0000256" key="6">
    <source>
        <dbReference type="ARBA" id="ARBA00023110"/>
    </source>
</evidence>
<evidence type="ECO:0000256" key="7">
    <source>
        <dbReference type="ARBA" id="ARBA00023186"/>
    </source>
</evidence>
<dbReference type="PROSITE" id="PS50059">
    <property type="entry name" value="FKBP_PPIASE"/>
    <property type="match status" value="1"/>
</dbReference>
<dbReference type="RefSeq" id="XP_042916191.1">
    <property type="nucleotide sequence ID" value="XM_043071229.1"/>
</dbReference>
<dbReference type="PANTHER" id="PTHR47861">
    <property type="entry name" value="FKBP-TYPE PEPTIDYL-PROLYL CIS-TRANS ISOMERASE SLYD"/>
    <property type="match status" value="1"/>
</dbReference>
<dbReference type="GO" id="GO:0042026">
    <property type="term" value="P:protein refolding"/>
    <property type="evidence" value="ECO:0000318"/>
    <property type="project" value="GO_Central"/>
</dbReference>
<evidence type="ECO:0000256" key="3">
    <source>
        <dbReference type="ARBA" id="ARBA00006577"/>
    </source>
</evidence>
<proteinExistence type="inferred from homology"/>
<evidence type="ECO:0000256" key="4">
    <source>
        <dbReference type="ARBA" id="ARBA00013194"/>
    </source>
</evidence>
<dbReference type="ExpressionAtlas" id="A0A2K3CVS8">
    <property type="expression patterns" value="baseline"/>
</dbReference>
<keyword evidence="6 9" id="KW-0697">Rotamase</keyword>
<feature type="domain" description="PPIase FKBP-type" evidence="10">
    <location>
        <begin position="27"/>
        <end position="88"/>
    </location>
</feature>
<gene>
    <name evidence="11" type="ORF">CHLRE_16g673953v5</name>
</gene>
<dbReference type="Pfam" id="PF00254">
    <property type="entry name" value="FKBP_C"/>
    <property type="match status" value="1"/>
</dbReference>
<comment type="catalytic activity">
    <reaction evidence="1 9">
        <text>[protein]-peptidylproline (omega=180) = [protein]-peptidylproline (omega=0)</text>
        <dbReference type="Rhea" id="RHEA:16237"/>
        <dbReference type="Rhea" id="RHEA-COMP:10747"/>
        <dbReference type="Rhea" id="RHEA-COMP:10748"/>
        <dbReference type="ChEBI" id="CHEBI:83833"/>
        <dbReference type="ChEBI" id="CHEBI:83834"/>
        <dbReference type="EC" id="5.2.1.8"/>
    </reaction>
</comment>
<dbReference type="Gene3D" id="3.10.50.40">
    <property type="match status" value="1"/>
</dbReference>
<evidence type="ECO:0000313" key="12">
    <source>
        <dbReference type="Proteomes" id="UP000006906"/>
    </source>
</evidence>
<dbReference type="GO" id="GO:0003755">
    <property type="term" value="F:peptidyl-prolyl cis-trans isomerase activity"/>
    <property type="evidence" value="ECO:0000318"/>
    <property type="project" value="GO_Central"/>
</dbReference>